<keyword evidence="1" id="KW-0732">Signal</keyword>
<keyword evidence="3" id="KW-1185">Reference proteome</keyword>
<feature type="signal peptide" evidence="1">
    <location>
        <begin position="1"/>
        <end position="19"/>
    </location>
</feature>
<feature type="chain" id="PRO_5037494705" evidence="1">
    <location>
        <begin position="20"/>
        <end position="229"/>
    </location>
</feature>
<sequence length="229" mass="26460">MNIIHFLSAAIIFMGETEPYVVEDSVALATNEQWTLLRKLQNFNEPRDEDKPLTWNEILADVLVNRIKIFSFKQLNGTIEEKKSPLTNFMGQMLFIYKRFIYDRFSYTIDKADANTANATEIFEEAKNVTNEERDVEIPNHYNDTIVNHTNNSTGPKDEVEIIEPKYHGKLSVSEEVADLNKEVVECPEGFVMLDKVCVNEKSRLILAVPNQCPIGYKRDRLGYCRLIF</sequence>
<evidence type="ECO:0000256" key="1">
    <source>
        <dbReference type="SAM" id="SignalP"/>
    </source>
</evidence>
<proteinExistence type="predicted"/>
<dbReference type="Proteomes" id="UP000791440">
    <property type="component" value="Unassembled WGS sequence"/>
</dbReference>
<evidence type="ECO:0000313" key="3">
    <source>
        <dbReference type="Proteomes" id="UP000791440"/>
    </source>
</evidence>
<evidence type="ECO:0000313" key="2">
    <source>
        <dbReference type="EMBL" id="KAG6461947.1"/>
    </source>
</evidence>
<dbReference type="AlphaFoldDB" id="A0A922CXJ3"/>
<comment type="caution">
    <text evidence="2">The sequence shown here is derived from an EMBL/GenBank/DDBJ whole genome shotgun (WGS) entry which is preliminary data.</text>
</comment>
<dbReference type="EMBL" id="JH668792">
    <property type="protein sequence ID" value="KAG6461947.1"/>
    <property type="molecule type" value="Genomic_DNA"/>
</dbReference>
<reference evidence="2" key="2">
    <citation type="submission" date="2020-12" db="EMBL/GenBank/DDBJ databases">
        <authorList>
            <person name="Kanost M."/>
        </authorList>
    </citation>
    <scope>NUCLEOTIDE SEQUENCE</scope>
</reference>
<organism evidence="2 3">
    <name type="scientific">Manduca sexta</name>
    <name type="common">Tobacco hawkmoth</name>
    <name type="synonym">Tobacco hornworm</name>
    <dbReference type="NCBI Taxonomy" id="7130"/>
    <lineage>
        <taxon>Eukaryota</taxon>
        <taxon>Metazoa</taxon>
        <taxon>Ecdysozoa</taxon>
        <taxon>Arthropoda</taxon>
        <taxon>Hexapoda</taxon>
        <taxon>Insecta</taxon>
        <taxon>Pterygota</taxon>
        <taxon>Neoptera</taxon>
        <taxon>Endopterygota</taxon>
        <taxon>Lepidoptera</taxon>
        <taxon>Glossata</taxon>
        <taxon>Ditrysia</taxon>
        <taxon>Bombycoidea</taxon>
        <taxon>Sphingidae</taxon>
        <taxon>Sphinginae</taxon>
        <taxon>Sphingini</taxon>
        <taxon>Manduca</taxon>
    </lineage>
</organism>
<accession>A0A922CXJ3</accession>
<name>A0A922CXJ3_MANSE</name>
<reference evidence="2" key="1">
    <citation type="journal article" date="2016" name="Insect Biochem. Mol. Biol.">
        <title>Multifaceted biological insights from a draft genome sequence of the tobacco hornworm moth, Manduca sexta.</title>
        <authorList>
            <person name="Kanost M.R."/>
            <person name="Arrese E.L."/>
            <person name="Cao X."/>
            <person name="Chen Y.R."/>
            <person name="Chellapilla S."/>
            <person name="Goldsmith M.R."/>
            <person name="Grosse-Wilde E."/>
            <person name="Heckel D.G."/>
            <person name="Herndon N."/>
            <person name="Jiang H."/>
            <person name="Papanicolaou A."/>
            <person name="Qu J."/>
            <person name="Soulages J.L."/>
            <person name="Vogel H."/>
            <person name="Walters J."/>
            <person name="Waterhouse R.M."/>
            <person name="Ahn S.J."/>
            <person name="Almeida F.C."/>
            <person name="An C."/>
            <person name="Aqrawi P."/>
            <person name="Bretschneider A."/>
            <person name="Bryant W.B."/>
            <person name="Bucks S."/>
            <person name="Chao H."/>
            <person name="Chevignon G."/>
            <person name="Christen J.M."/>
            <person name="Clarke D.F."/>
            <person name="Dittmer N.T."/>
            <person name="Ferguson L.C.F."/>
            <person name="Garavelou S."/>
            <person name="Gordon K.H.J."/>
            <person name="Gunaratna R.T."/>
            <person name="Han Y."/>
            <person name="Hauser F."/>
            <person name="He Y."/>
            <person name="Heidel-Fischer H."/>
            <person name="Hirsh A."/>
            <person name="Hu Y."/>
            <person name="Jiang H."/>
            <person name="Kalra D."/>
            <person name="Klinner C."/>
            <person name="Konig C."/>
            <person name="Kovar C."/>
            <person name="Kroll A.R."/>
            <person name="Kuwar S.S."/>
            <person name="Lee S.L."/>
            <person name="Lehman R."/>
            <person name="Li K."/>
            <person name="Li Z."/>
            <person name="Liang H."/>
            <person name="Lovelace S."/>
            <person name="Lu Z."/>
            <person name="Mansfield J.H."/>
            <person name="McCulloch K.J."/>
            <person name="Mathew T."/>
            <person name="Morton B."/>
            <person name="Muzny D.M."/>
            <person name="Neunemann D."/>
            <person name="Ongeri F."/>
            <person name="Pauchet Y."/>
            <person name="Pu L.L."/>
            <person name="Pyrousis I."/>
            <person name="Rao X.J."/>
            <person name="Redding A."/>
            <person name="Roesel C."/>
            <person name="Sanchez-Gracia A."/>
            <person name="Schaack S."/>
            <person name="Shukla A."/>
            <person name="Tetreau G."/>
            <person name="Wang Y."/>
            <person name="Xiong G.H."/>
            <person name="Traut W."/>
            <person name="Walsh T.K."/>
            <person name="Worley K.C."/>
            <person name="Wu D."/>
            <person name="Wu W."/>
            <person name="Wu Y.Q."/>
            <person name="Zhang X."/>
            <person name="Zou Z."/>
            <person name="Zucker H."/>
            <person name="Briscoe A.D."/>
            <person name="Burmester T."/>
            <person name="Clem R.J."/>
            <person name="Feyereisen R."/>
            <person name="Grimmelikhuijzen C.J.P."/>
            <person name="Hamodrakas S.J."/>
            <person name="Hansson B.S."/>
            <person name="Huguet E."/>
            <person name="Jermiin L.S."/>
            <person name="Lan Q."/>
            <person name="Lehman H.K."/>
            <person name="Lorenzen M."/>
            <person name="Merzendorfer H."/>
            <person name="Michalopoulos I."/>
            <person name="Morton D.B."/>
            <person name="Muthukrishnan S."/>
            <person name="Oakeshott J.G."/>
            <person name="Palmer W."/>
            <person name="Park Y."/>
            <person name="Passarelli A.L."/>
            <person name="Rozas J."/>
            <person name="Schwartz L.M."/>
            <person name="Smith W."/>
            <person name="Southgate A."/>
            <person name="Vilcinskas A."/>
            <person name="Vogt R."/>
            <person name="Wang P."/>
            <person name="Werren J."/>
            <person name="Yu X.Q."/>
            <person name="Zhou J.J."/>
            <person name="Brown S.J."/>
            <person name="Scherer S.E."/>
            <person name="Richards S."/>
            <person name="Blissard G.W."/>
        </authorList>
    </citation>
    <scope>NUCLEOTIDE SEQUENCE</scope>
</reference>
<protein>
    <submittedName>
        <fullName evidence="2">Uncharacterized protein</fullName>
    </submittedName>
</protein>
<gene>
    <name evidence="2" type="ORF">O3G_MSEX012956</name>
</gene>